<name>A0A077RYA0_WHEAT</name>
<sequence>MGIFDNNGKGKGNPGASSFRAPPPPPSLVRFRPERRCLHIPFHGASGRTTTMTRCWRRAQLTPEQRRLPEYAADSPNWEAWFALEHEEQRRSGVDVVPPLFPPPPPQEQADSEQHMRYEAMLQRDAEALRLEEEEEERARLAAMPPPQQTPEEATLAAYQAASGWAGPAPVFIDLTGDGDGGVDARGKGKADDI</sequence>
<accession>A0A077RYA0</accession>
<organism evidence="2">
    <name type="scientific">Triticum aestivum</name>
    <name type="common">Wheat</name>
    <dbReference type="NCBI Taxonomy" id="4565"/>
    <lineage>
        <taxon>Eukaryota</taxon>
        <taxon>Viridiplantae</taxon>
        <taxon>Streptophyta</taxon>
        <taxon>Embryophyta</taxon>
        <taxon>Tracheophyta</taxon>
        <taxon>Spermatophyta</taxon>
        <taxon>Magnoliopsida</taxon>
        <taxon>Liliopsida</taxon>
        <taxon>Poales</taxon>
        <taxon>Poaceae</taxon>
        <taxon>BOP clade</taxon>
        <taxon>Pooideae</taxon>
        <taxon>Triticodae</taxon>
        <taxon>Triticeae</taxon>
        <taxon>Triticinae</taxon>
        <taxon>Triticum</taxon>
    </lineage>
</organism>
<protein>
    <submittedName>
        <fullName evidence="2">Uncharacterized protein</fullName>
    </submittedName>
</protein>
<gene>
    <name evidence="2" type="ORF">TRAES_3BF169000080CFD_c1</name>
</gene>
<proteinExistence type="predicted"/>
<reference evidence="2" key="1">
    <citation type="journal article" date="2014" name="Science">
        <title>Structural and functional partitioning of bread wheat chromosome 3B.</title>
        <authorList>
            <person name="Choulet F."/>
            <person name="Alberti A."/>
            <person name="Theil S."/>
            <person name="Glover N."/>
            <person name="Barbe V."/>
            <person name="Daron J."/>
            <person name="Pingault L."/>
            <person name="Sourdille P."/>
            <person name="Couloux A."/>
            <person name="Paux E."/>
            <person name="Leroy P."/>
            <person name="Mangenot S."/>
            <person name="Guilhot N."/>
            <person name="Le Gouis J."/>
            <person name="Balfourier F."/>
            <person name="Alaux M."/>
            <person name="Jamilloux V."/>
            <person name="Poulain J."/>
            <person name="Durand C."/>
            <person name="Bellec A."/>
            <person name="Gaspin C."/>
            <person name="Safar J."/>
            <person name="Dolezel J."/>
            <person name="Rogers J."/>
            <person name="Vandepoele K."/>
            <person name="Aury J.M."/>
            <person name="Mayer K."/>
            <person name="Berges H."/>
            <person name="Quesneville H."/>
            <person name="Wincker P."/>
            <person name="Feuillet C."/>
        </authorList>
    </citation>
    <scope>NUCLEOTIDE SEQUENCE</scope>
</reference>
<dbReference type="AlphaFoldDB" id="A0A077RYA0"/>
<evidence type="ECO:0000313" key="2">
    <source>
        <dbReference type="EMBL" id="CDM85851.1"/>
    </source>
</evidence>
<dbReference type="EMBL" id="HG670306">
    <property type="protein sequence ID" value="CDM85851.1"/>
    <property type="molecule type" value="Genomic_DNA"/>
</dbReference>
<evidence type="ECO:0000256" key="1">
    <source>
        <dbReference type="SAM" id="MobiDB-lite"/>
    </source>
</evidence>
<feature type="region of interest" description="Disordered" evidence="1">
    <location>
        <begin position="1"/>
        <end position="30"/>
    </location>
</feature>
<feature type="region of interest" description="Disordered" evidence="1">
    <location>
        <begin position="134"/>
        <end position="153"/>
    </location>
</feature>
<dbReference type="HOGENOM" id="CLU_1404759_0_0_1"/>